<dbReference type="Gene3D" id="3.40.190.10">
    <property type="entry name" value="Periplasmic binding protein-like II"/>
    <property type="match status" value="2"/>
</dbReference>
<dbReference type="PANTHER" id="PTHR30346:SF29">
    <property type="entry name" value="LYSR SUBSTRATE-BINDING"/>
    <property type="match status" value="1"/>
</dbReference>
<comment type="similarity">
    <text evidence="1">Belongs to the LysR transcriptional regulatory family.</text>
</comment>
<keyword evidence="2" id="KW-0805">Transcription regulation</keyword>
<sequence>MDLHRLTMLVAVAREGSVTAAAAALRYSQPSVSHHLALLEAEVGVPLLQRVGRGVRLTDAGTLLVGRAEEILGRVEAAESEVRALAGLQAGRARLAAFPSALATIVPEVVARLGAEHPGVGVELVEHEPPEALAALRQGTVDVALVFEHDYAPSDLHGLAVTAVTEDPMVLVTATTSDSPGGPAVLGDHAGSAWIAGCERCRTDLVARCEREGFTPQITFETDDYVAVQALVAAGVGVSLLPALALRAHRADGVAVTAVPGAHRRVLAVTYGDRPAPAAGALVRLVVSAARRQATER</sequence>
<dbReference type="GO" id="GO:0032993">
    <property type="term" value="C:protein-DNA complex"/>
    <property type="evidence" value="ECO:0007669"/>
    <property type="project" value="TreeGrafter"/>
</dbReference>
<evidence type="ECO:0000256" key="1">
    <source>
        <dbReference type="ARBA" id="ARBA00009437"/>
    </source>
</evidence>
<evidence type="ECO:0000256" key="3">
    <source>
        <dbReference type="ARBA" id="ARBA00023125"/>
    </source>
</evidence>
<dbReference type="eggNOG" id="COG0583">
    <property type="taxonomic scope" value="Bacteria"/>
</dbReference>
<dbReference type="PANTHER" id="PTHR30346">
    <property type="entry name" value="TRANSCRIPTIONAL DUAL REGULATOR HCAR-RELATED"/>
    <property type="match status" value="1"/>
</dbReference>
<dbReference type="Gene3D" id="1.10.10.10">
    <property type="entry name" value="Winged helix-like DNA-binding domain superfamily/Winged helix DNA-binding domain"/>
    <property type="match status" value="1"/>
</dbReference>
<keyword evidence="7" id="KW-1185">Reference proteome</keyword>
<dbReference type="InterPro" id="IPR000847">
    <property type="entry name" value="LysR_HTH_N"/>
</dbReference>
<dbReference type="GO" id="GO:0003700">
    <property type="term" value="F:DNA-binding transcription factor activity"/>
    <property type="evidence" value="ECO:0007669"/>
    <property type="project" value="InterPro"/>
</dbReference>
<dbReference type="PRINTS" id="PR00039">
    <property type="entry name" value="HTHLYSR"/>
</dbReference>
<organism evidence="6 7">
    <name type="scientific">Paraoerskovia marina</name>
    <dbReference type="NCBI Taxonomy" id="545619"/>
    <lineage>
        <taxon>Bacteria</taxon>
        <taxon>Bacillati</taxon>
        <taxon>Actinomycetota</taxon>
        <taxon>Actinomycetes</taxon>
        <taxon>Micrococcales</taxon>
        <taxon>Cellulomonadaceae</taxon>
        <taxon>Paraoerskovia</taxon>
    </lineage>
</organism>
<evidence type="ECO:0000256" key="2">
    <source>
        <dbReference type="ARBA" id="ARBA00023015"/>
    </source>
</evidence>
<keyword evidence="3 6" id="KW-0238">DNA-binding</keyword>
<dbReference type="Pfam" id="PF03466">
    <property type="entry name" value="LysR_substrate"/>
    <property type="match status" value="1"/>
</dbReference>
<dbReference type="OrthoDB" id="3673085at2"/>
<feature type="domain" description="HTH lysR-type" evidence="5">
    <location>
        <begin position="1"/>
        <end position="58"/>
    </location>
</feature>
<dbReference type="SUPFAM" id="SSF46785">
    <property type="entry name" value="Winged helix' DNA-binding domain"/>
    <property type="match status" value="1"/>
</dbReference>
<proteinExistence type="inferred from homology"/>
<evidence type="ECO:0000313" key="6">
    <source>
        <dbReference type="EMBL" id="SDS53089.1"/>
    </source>
</evidence>
<evidence type="ECO:0000259" key="5">
    <source>
        <dbReference type="PROSITE" id="PS50931"/>
    </source>
</evidence>
<dbReference type="PROSITE" id="PS50931">
    <property type="entry name" value="HTH_LYSR"/>
    <property type="match status" value="1"/>
</dbReference>
<reference evidence="6 7" key="1">
    <citation type="submission" date="2016-10" db="EMBL/GenBank/DDBJ databases">
        <authorList>
            <person name="de Groot N.N."/>
        </authorList>
    </citation>
    <scope>NUCLEOTIDE SEQUENCE [LARGE SCALE GENOMIC DNA]</scope>
    <source>
        <strain evidence="6 7">DSM 22126</strain>
    </source>
</reference>
<keyword evidence="4" id="KW-0804">Transcription</keyword>
<dbReference type="EMBL" id="LT629776">
    <property type="protein sequence ID" value="SDS53089.1"/>
    <property type="molecule type" value="Genomic_DNA"/>
</dbReference>
<dbReference type="Pfam" id="PF00126">
    <property type="entry name" value="HTH_1"/>
    <property type="match status" value="1"/>
</dbReference>
<dbReference type="GO" id="GO:0003677">
    <property type="term" value="F:DNA binding"/>
    <property type="evidence" value="ECO:0007669"/>
    <property type="project" value="UniProtKB-KW"/>
</dbReference>
<dbReference type="STRING" id="545619.SAMN04489860_1756"/>
<dbReference type="Proteomes" id="UP000185663">
    <property type="component" value="Chromosome I"/>
</dbReference>
<dbReference type="InterPro" id="IPR036390">
    <property type="entry name" value="WH_DNA-bd_sf"/>
</dbReference>
<dbReference type="InterPro" id="IPR005119">
    <property type="entry name" value="LysR_subst-bd"/>
</dbReference>
<protein>
    <submittedName>
        <fullName evidence="6">DNA-binding transcriptional regulator, LysR family</fullName>
    </submittedName>
</protein>
<evidence type="ECO:0000256" key="4">
    <source>
        <dbReference type="ARBA" id="ARBA00023163"/>
    </source>
</evidence>
<evidence type="ECO:0000313" key="7">
    <source>
        <dbReference type="Proteomes" id="UP000185663"/>
    </source>
</evidence>
<dbReference type="AlphaFoldDB" id="A0A1H1T0A9"/>
<dbReference type="FunFam" id="1.10.10.10:FF:000001">
    <property type="entry name" value="LysR family transcriptional regulator"/>
    <property type="match status" value="1"/>
</dbReference>
<dbReference type="InterPro" id="IPR036388">
    <property type="entry name" value="WH-like_DNA-bd_sf"/>
</dbReference>
<dbReference type="RefSeq" id="WP_083372266.1">
    <property type="nucleotide sequence ID" value="NZ_LT629776.1"/>
</dbReference>
<accession>A0A1H1T0A9</accession>
<dbReference type="SUPFAM" id="SSF53850">
    <property type="entry name" value="Periplasmic binding protein-like II"/>
    <property type="match status" value="1"/>
</dbReference>
<name>A0A1H1T0A9_9CELL</name>
<gene>
    <name evidence="6" type="ORF">SAMN04489860_1756</name>
</gene>